<evidence type="ECO:0000256" key="1">
    <source>
        <dbReference type="SAM" id="MobiDB-lite"/>
    </source>
</evidence>
<dbReference type="OrthoDB" id="421121at2759"/>
<dbReference type="Proteomes" id="UP001151699">
    <property type="component" value="Chromosome A"/>
</dbReference>
<feature type="compositionally biased region" description="Low complexity" evidence="1">
    <location>
        <begin position="127"/>
        <end position="139"/>
    </location>
</feature>
<reference evidence="2" key="1">
    <citation type="submission" date="2022-07" db="EMBL/GenBank/DDBJ databases">
        <authorList>
            <person name="Trinca V."/>
            <person name="Uliana J.V.C."/>
            <person name="Torres T.T."/>
            <person name="Ward R.J."/>
            <person name="Monesi N."/>
        </authorList>
    </citation>
    <scope>NUCLEOTIDE SEQUENCE</scope>
    <source>
        <strain evidence="2">HSMRA1968</strain>
        <tissue evidence="2">Whole embryos</tissue>
    </source>
</reference>
<dbReference type="GO" id="GO:0097730">
    <property type="term" value="C:non-motile cilium"/>
    <property type="evidence" value="ECO:0007669"/>
    <property type="project" value="TreeGrafter"/>
</dbReference>
<dbReference type="Gene3D" id="1.25.40.10">
    <property type="entry name" value="Tetratricopeptide repeat domain"/>
    <property type="match status" value="1"/>
</dbReference>
<sequence>MSNLRIHEINIHMFEDNAGMETDYQTCLMLSNNSFHKGPWELKMRSMTNRVYVDDIEADDGIVDNDPFDTNQLATAARVGTSLRTATSVDSKQGVPGSRPRTSTGRPLTGMARPGTISQRPGSSMKSRTSLGTGSRSGSAKNIRLGSASMFVLGDPTGSLFQSSQLNPTRFVEKDSVSKQLFQFLYYHEGDIKKALDLCEAIIEHKKKGLSLMWWYAQRGRCYLALGKPRDAEPHLKISVVQLPHPDTALLLSRVYVKIDQPLAALKVISDCLEKLPNDVSLLTQQGRIFELMNNLQASARMYRHIAQLEPINTEALSCIAVHHFYGNQPEMALIYYRRILSMGAHSCELYCNLGLCCLYGGQLDLVLPCFQRALRLAITSEQRADVWYNVSFVALTSGDFNLAKRCLRLCISSDGSHGAALNNLAVLAMKSGHRDKAQSYFAAAKNVLADSDEVKHNQNLFEKRD</sequence>
<dbReference type="InterPro" id="IPR028796">
    <property type="entry name" value="BBS8"/>
</dbReference>
<gene>
    <name evidence="2" type="primary">Ttc8</name>
    <name evidence="2" type="ORF">Bhyg_05055</name>
</gene>
<dbReference type="GO" id="GO:0034464">
    <property type="term" value="C:BBSome"/>
    <property type="evidence" value="ECO:0007669"/>
    <property type="project" value="InterPro"/>
</dbReference>
<dbReference type="GO" id="GO:1905515">
    <property type="term" value="P:non-motile cilium assembly"/>
    <property type="evidence" value="ECO:0007669"/>
    <property type="project" value="InterPro"/>
</dbReference>
<dbReference type="SMART" id="SM00028">
    <property type="entry name" value="TPR"/>
    <property type="match status" value="6"/>
</dbReference>
<dbReference type="GO" id="GO:0036064">
    <property type="term" value="C:ciliary basal body"/>
    <property type="evidence" value="ECO:0007669"/>
    <property type="project" value="TreeGrafter"/>
</dbReference>
<accession>A0A9Q0NGJ0</accession>
<dbReference type="PANTHER" id="PTHR44177:SF1">
    <property type="entry name" value="TETRATRICOPEPTIDE REPEAT PROTEIN 8"/>
    <property type="match status" value="1"/>
</dbReference>
<dbReference type="AlphaFoldDB" id="A0A9Q0NGJ0"/>
<evidence type="ECO:0000313" key="3">
    <source>
        <dbReference type="Proteomes" id="UP001151699"/>
    </source>
</evidence>
<dbReference type="CDD" id="cd21341">
    <property type="entry name" value="TTC8_N"/>
    <property type="match status" value="1"/>
</dbReference>
<organism evidence="2 3">
    <name type="scientific">Pseudolycoriella hygida</name>
    <dbReference type="NCBI Taxonomy" id="35572"/>
    <lineage>
        <taxon>Eukaryota</taxon>
        <taxon>Metazoa</taxon>
        <taxon>Ecdysozoa</taxon>
        <taxon>Arthropoda</taxon>
        <taxon>Hexapoda</taxon>
        <taxon>Insecta</taxon>
        <taxon>Pterygota</taxon>
        <taxon>Neoptera</taxon>
        <taxon>Endopterygota</taxon>
        <taxon>Diptera</taxon>
        <taxon>Nematocera</taxon>
        <taxon>Sciaroidea</taxon>
        <taxon>Sciaridae</taxon>
        <taxon>Pseudolycoriella</taxon>
    </lineage>
</organism>
<feature type="region of interest" description="Disordered" evidence="1">
    <location>
        <begin position="84"/>
        <end position="140"/>
    </location>
</feature>
<dbReference type="PANTHER" id="PTHR44177">
    <property type="entry name" value="TETRATRICOPEPTIDE REPEAT PROTEIN 8"/>
    <property type="match status" value="1"/>
</dbReference>
<name>A0A9Q0NGJ0_9DIPT</name>
<dbReference type="Pfam" id="PF13181">
    <property type="entry name" value="TPR_8"/>
    <property type="match status" value="1"/>
</dbReference>
<feature type="compositionally biased region" description="Polar residues" evidence="1">
    <location>
        <begin position="116"/>
        <end position="126"/>
    </location>
</feature>
<evidence type="ECO:0000313" key="2">
    <source>
        <dbReference type="EMBL" id="KAJ6649815.1"/>
    </source>
</evidence>
<dbReference type="InterPro" id="IPR011990">
    <property type="entry name" value="TPR-like_helical_dom_sf"/>
</dbReference>
<proteinExistence type="predicted"/>
<dbReference type="InterPro" id="IPR019734">
    <property type="entry name" value="TPR_rpt"/>
</dbReference>
<dbReference type="SUPFAM" id="SSF48452">
    <property type="entry name" value="TPR-like"/>
    <property type="match status" value="2"/>
</dbReference>
<keyword evidence="3" id="KW-1185">Reference proteome</keyword>
<dbReference type="EMBL" id="WJQU01000001">
    <property type="protein sequence ID" value="KAJ6649815.1"/>
    <property type="molecule type" value="Genomic_DNA"/>
</dbReference>
<comment type="caution">
    <text evidence="2">The sequence shown here is derived from an EMBL/GenBank/DDBJ whole genome shotgun (WGS) entry which is preliminary data.</text>
</comment>
<protein>
    <submittedName>
        <fullName evidence="2">Tetratricopeptide repeat protein 8</fullName>
    </submittedName>
</protein>